<evidence type="ECO:0000313" key="2">
    <source>
        <dbReference type="Proteomes" id="UP001165186"/>
    </source>
</evidence>
<protein>
    <submittedName>
        <fullName evidence="1">Uncharacterized protein</fullName>
    </submittedName>
</protein>
<accession>A0ACB5SEM0</accession>
<comment type="caution">
    <text evidence="1">The sequence shown here is derived from an EMBL/GenBank/DDBJ whole genome shotgun (WGS) entry which is preliminary data.</text>
</comment>
<sequence>MVSMKSALTFLALASSILASPIAAEQGTPDLVTRADIGDKSSAVGAIGDVVNKAVQLVQGMIDKDIERRQAFTQKVAKDVADQFPGHSVIVCNVGYSLSGAGEQLVYSTSYNAKVGSDVTFDVIVFKSPKVFDRQGDGGFENWAFYVDSSCNENGGHVECL</sequence>
<gene>
    <name evidence="1" type="primary">g10751</name>
    <name evidence="1" type="ORF">NpPPO83_00010751</name>
</gene>
<keyword evidence="2" id="KW-1185">Reference proteome</keyword>
<proteinExistence type="predicted"/>
<dbReference type="EMBL" id="BSXG01000319">
    <property type="protein sequence ID" value="GME37279.1"/>
    <property type="molecule type" value="Genomic_DNA"/>
</dbReference>
<organism evidence="1 2">
    <name type="scientific">Neofusicoccum parvum</name>
    <dbReference type="NCBI Taxonomy" id="310453"/>
    <lineage>
        <taxon>Eukaryota</taxon>
        <taxon>Fungi</taxon>
        <taxon>Dikarya</taxon>
        <taxon>Ascomycota</taxon>
        <taxon>Pezizomycotina</taxon>
        <taxon>Dothideomycetes</taxon>
        <taxon>Dothideomycetes incertae sedis</taxon>
        <taxon>Botryosphaeriales</taxon>
        <taxon>Botryosphaeriaceae</taxon>
        <taxon>Neofusicoccum</taxon>
    </lineage>
</organism>
<evidence type="ECO:0000313" key="1">
    <source>
        <dbReference type="EMBL" id="GME37279.1"/>
    </source>
</evidence>
<reference evidence="1" key="1">
    <citation type="submission" date="2024-09" db="EMBL/GenBank/DDBJ databases">
        <title>Draft Genome Sequences of Neofusicoccum parvum.</title>
        <authorList>
            <person name="Ashida A."/>
            <person name="Camagna M."/>
            <person name="Tanaka A."/>
            <person name="Takemoto D."/>
        </authorList>
    </citation>
    <scope>NUCLEOTIDE SEQUENCE</scope>
    <source>
        <strain evidence="1">PPO83</strain>
    </source>
</reference>
<name>A0ACB5SEM0_9PEZI</name>
<dbReference type="Proteomes" id="UP001165186">
    <property type="component" value="Unassembled WGS sequence"/>
</dbReference>